<comment type="caution">
    <text evidence="1">The sequence shown here is derived from an EMBL/GenBank/DDBJ whole genome shotgun (WGS) entry which is preliminary data.</text>
</comment>
<evidence type="ECO:0000313" key="2">
    <source>
        <dbReference type="Proteomes" id="UP001058074"/>
    </source>
</evidence>
<accession>A0ACB5RHK7</accession>
<sequence length="793" mass="86959">MKWYYNLKISKKLITAFITVALIACVVGTVGIISINKVKNLDMDMYKTNTVAIQDLSRLVKNYETQRVKLRDIILNKDAQARQESINKMTELKNSIDNDLMLVSQSNRDKQVASYIEDLKDNFKKYTVLKDSVIQLVSTNHYEEANNKIYTVGPEISKGIEADIEKITDFQLTLAKDTAESNNNTARSASIIMIVVIIAGMVLAILIGLFLSRIICTPIIKLVDILEKMAEGSIDEVIEIKSEDEIGSLGSSVNKVTKALNNLLEEQEKLATAADEGTLDVRGDVDKFKGSYRRVIVGMNRTLESICDPLEETKKVLLKMAVNDYTLEAPEKYNGMYNELAVAINDVRKRLLNAQDMFVRTANGDTSRLEEYKKIGKRSENDKLIPSNIDMMEAIEMLIDEVETLASAAINGELSVRGNVNKFNGKYRDVIEGMNKTLNAIVKPIEEASHVLDKMAKGNFTCKMEGEYSGAYAKLKDSLNNTISSFNEVLNDINNASEQVSAGAQQISDSAQALARGTTEQASSIEELTAALEEISAQTNQNAENANKANEMSSLARKDAVKGNNHMREMLESMNEINESSGNISKIIKVIDDIAFQTNILALNAAVEAARAGQHGKGFAVVAEEVRNLAIRSANAAKETTALIEGSIKKVEEGTKIAIETADDLNKIVEAVTQAGNLVGEIATSSNEQASGISQINEGIMQVSQVVQANSASSEEGASSSEQLASQAESLKNLVSKFELNREDSIYKGLEGLNPEVLRFLSKNEISSLNNNDGTKKSSKININLNDVDFGKY</sequence>
<evidence type="ECO:0000313" key="1">
    <source>
        <dbReference type="EMBL" id="GKX68567.1"/>
    </source>
</evidence>
<protein>
    <submittedName>
        <fullName evidence="1">Uncharacterized protein</fullName>
    </submittedName>
</protein>
<dbReference type="EMBL" id="BROD01000001">
    <property type="protein sequence ID" value="GKX68567.1"/>
    <property type="molecule type" value="Genomic_DNA"/>
</dbReference>
<organism evidence="1 2">
    <name type="scientific">Inconstantimicrobium mannanitabidum</name>
    <dbReference type="NCBI Taxonomy" id="1604901"/>
    <lineage>
        <taxon>Bacteria</taxon>
        <taxon>Bacillati</taxon>
        <taxon>Bacillota</taxon>
        <taxon>Clostridia</taxon>
        <taxon>Eubacteriales</taxon>
        <taxon>Clostridiaceae</taxon>
        <taxon>Inconstantimicrobium</taxon>
    </lineage>
</organism>
<dbReference type="Proteomes" id="UP001058074">
    <property type="component" value="Unassembled WGS sequence"/>
</dbReference>
<name>A0ACB5RHK7_9CLOT</name>
<proteinExistence type="predicted"/>
<keyword evidence="2" id="KW-1185">Reference proteome</keyword>
<reference evidence="1" key="1">
    <citation type="journal article" date="2025" name="Int. J. Syst. Evol. Microbiol.">
        <title>Inconstantimicrobium mannanitabidum sp. nov., a novel member of the family Clostridiaceae isolated from anoxic soil under the treatment of reductive soil disinfestation.</title>
        <authorList>
            <person name="Ueki A."/>
            <person name="Tonouchi A."/>
            <person name="Honma S."/>
            <person name="Kaku N."/>
            <person name="Ueki K."/>
        </authorList>
    </citation>
    <scope>NUCLEOTIDE SEQUENCE</scope>
    <source>
        <strain evidence="1">TW13</strain>
    </source>
</reference>
<gene>
    <name evidence="1" type="ORF">rsdtw13_38250</name>
</gene>